<comment type="caution">
    <text evidence="4">The sequence shown here is derived from an EMBL/GenBank/DDBJ whole genome shotgun (WGS) entry which is preliminary data.</text>
</comment>
<dbReference type="InterPro" id="IPR010099">
    <property type="entry name" value="SDR39U1"/>
</dbReference>
<keyword evidence="5" id="KW-1185">Reference proteome</keyword>
<dbReference type="OrthoDB" id="9801773at2"/>
<proteinExistence type="inferred from homology"/>
<feature type="domain" description="NAD-dependent epimerase/dehydratase" evidence="2">
    <location>
        <begin position="4"/>
        <end position="131"/>
    </location>
</feature>
<evidence type="ECO:0000256" key="1">
    <source>
        <dbReference type="ARBA" id="ARBA00009353"/>
    </source>
</evidence>
<dbReference type="Gene3D" id="3.40.50.720">
    <property type="entry name" value="NAD(P)-binding Rossmann-like Domain"/>
    <property type="match status" value="1"/>
</dbReference>
<dbReference type="Pfam" id="PF08338">
    <property type="entry name" value="DUF1731"/>
    <property type="match status" value="1"/>
</dbReference>
<dbReference type="AlphaFoldDB" id="A0A2T2YFL5"/>
<dbReference type="PANTHER" id="PTHR11092">
    <property type="entry name" value="SUGAR NUCLEOTIDE EPIMERASE RELATED"/>
    <property type="match status" value="1"/>
</dbReference>
<accession>A0A2T2YFL5</accession>
<dbReference type="EMBL" id="PYFT01000001">
    <property type="protein sequence ID" value="PSR54258.1"/>
    <property type="molecule type" value="Genomic_DNA"/>
</dbReference>
<dbReference type="InterPro" id="IPR036291">
    <property type="entry name" value="NAD(P)-bd_dom_sf"/>
</dbReference>
<feature type="domain" description="DUF1731" evidence="3">
    <location>
        <begin position="251"/>
        <end position="299"/>
    </location>
</feature>
<organism evidence="4 5">
    <name type="scientific">Adhaeribacter arboris</name>
    <dbReference type="NCBI Taxonomy" id="2072846"/>
    <lineage>
        <taxon>Bacteria</taxon>
        <taxon>Pseudomonadati</taxon>
        <taxon>Bacteroidota</taxon>
        <taxon>Cytophagia</taxon>
        <taxon>Cytophagales</taxon>
        <taxon>Hymenobacteraceae</taxon>
        <taxon>Adhaeribacter</taxon>
    </lineage>
</organism>
<sequence>MRKILIAGGTGALGSAIIQRYYNTETELIVLSRTAKPTDKNIRYVAWDAKSLGAWAQELEESTAVINLVGKSVNCRYTAKNKQEIIRSRVDSTKVIGQAIQSLKQKPAVWINAGSTAIFGNSGEELKDESSKTGGGFSPEVCKLWEQAFFSVATPGTRKVFLRIGLVLQANKGVLKPFANLAKTGFGGKIGSGDQYMTWIHEEDFVNLIHWVINNEVTGIIHAASPFPVKNKEFMRAIRQALKVPIGLPNPAFLTRFGALFIGTEAELVLSGRRVVSTILAEKQFPFKYPQLGQALKQLL</sequence>
<dbReference type="Proteomes" id="UP000240357">
    <property type="component" value="Unassembled WGS sequence"/>
</dbReference>
<name>A0A2T2YFL5_9BACT</name>
<gene>
    <name evidence="4" type="ORF">AHMF7605_12350</name>
</gene>
<dbReference type="PANTHER" id="PTHR11092:SF0">
    <property type="entry name" value="EPIMERASE FAMILY PROTEIN SDR39U1"/>
    <property type="match status" value="1"/>
</dbReference>
<comment type="similarity">
    <text evidence="1">Belongs to the NAD(P)-dependent epimerase/dehydratase family. SDR39U1 subfamily.</text>
</comment>
<dbReference type="NCBIfam" id="TIGR01777">
    <property type="entry name" value="yfcH"/>
    <property type="match status" value="1"/>
</dbReference>
<evidence type="ECO:0000259" key="2">
    <source>
        <dbReference type="Pfam" id="PF01370"/>
    </source>
</evidence>
<protein>
    <submittedName>
        <fullName evidence="4">TIGR01777 family protein</fullName>
    </submittedName>
</protein>
<evidence type="ECO:0000313" key="4">
    <source>
        <dbReference type="EMBL" id="PSR54258.1"/>
    </source>
</evidence>
<evidence type="ECO:0000259" key="3">
    <source>
        <dbReference type="Pfam" id="PF08338"/>
    </source>
</evidence>
<dbReference type="RefSeq" id="WP_106929766.1">
    <property type="nucleotide sequence ID" value="NZ_PYFT01000001.1"/>
</dbReference>
<dbReference type="InterPro" id="IPR001509">
    <property type="entry name" value="Epimerase_deHydtase"/>
</dbReference>
<dbReference type="Pfam" id="PF01370">
    <property type="entry name" value="Epimerase"/>
    <property type="match status" value="1"/>
</dbReference>
<dbReference type="InterPro" id="IPR013549">
    <property type="entry name" value="DUF1731"/>
</dbReference>
<reference evidence="4 5" key="1">
    <citation type="submission" date="2018-03" db="EMBL/GenBank/DDBJ databases">
        <title>Adhaeribacter sp. HMF7605 Genome sequencing and assembly.</title>
        <authorList>
            <person name="Kang H."/>
            <person name="Kang J."/>
            <person name="Cha I."/>
            <person name="Kim H."/>
            <person name="Joh K."/>
        </authorList>
    </citation>
    <scope>NUCLEOTIDE SEQUENCE [LARGE SCALE GENOMIC DNA]</scope>
    <source>
        <strain evidence="4 5">HMF7605</strain>
    </source>
</reference>
<evidence type="ECO:0000313" key="5">
    <source>
        <dbReference type="Proteomes" id="UP000240357"/>
    </source>
</evidence>
<dbReference type="SUPFAM" id="SSF51735">
    <property type="entry name" value="NAD(P)-binding Rossmann-fold domains"/>
    <property type="match status" value="1"/>
</dbReference>